<organism evidence="3 4">
    <name type="scientific">Saccharobesus litoralis</name>
    <dbReference type="NCBI Taxonomy" id="2172099"/>
    <lineage>
        <taxon>Bacteria</taxon>
        <taxon>Pseudomonadati</taxon>
        <taxon>Pseudomonadota</taxon>
        <taxon>Gammaproteobacteria</taxon>
        <taxon>Alteromonadales</taxon>
        <taxon>Alteromonadaceae</taxon>
        <taxon>Saccharobesus</taxon>
    </lineage>
</organism>
<dbReference type="Proteomes" id="UP000244441">
    <property type="component" value="Chromosome"/>
</dbReference>
<dbReference type="KEGG" id="cate:C2869_15170"/>
<evidence type="ECO:0000256" key="1">
    <source>
        <dbReference type="ARBA" id="ARBA00007100"/>
    </source>
</evidence>
<reference evidence="3 4" key="1">
    <citation type="submission" date="2018-01" db="EMBL/GenBank/DDBJ databases">
        <title>Genome sequence of a Cantenovulum-like bacteria.</title>
        <authorList>
            <person name="Tan W.R."/>
            <person name="Lau N.-S."/>
            <person name="Go F."/>
            <person name="Amirul A.-A.A."/>
        </authorList>
    </citation>
    <scope>NUCLEOTIDE SEQUENCE [LARGE SCALE GENOMIC DNA]</scope>
    <source>
        <strain evidence="3 4">CCB-QB4</strain>
    </source>
</reference>
<name>A0A2S0VTZ9_9ALTE</name>
<comment type="similarity">
    <text evidence="1">Belongs to the UPF0162 family.</text>
</comment>
<dbReference type="Pfam" id="PF13371">
    <property type="entry name" value="TPR_9"/>
    <property type="match status" value="1"/>
</dbReference>
<proteinExistence type="inferred from homology"/>
<dbReference type="InterPro" id="IPR032698">
    <property type="entry name" value="SirB1_N"/>
</dbReference>
<accession>A0A2S0VTZ9</accession>
<dbReference type="Gene3D" id="1.25.40.10">
    <property type="entry name" value="Tetratricopeptide repeat domain"/>
    <property type="match status" value="1"/>
</dbReference>
<sequence>MSVLLSHPIIYPEIATSPSSVKSLFLAYLEKLKPILKTEKVETSTQVFVDVVAELRQKIPDTADELDKIRQLLDFFFIDALFSQPSKNEPSLKAKHFDLCDVLAFRTGQQSALSILFCDFARAINLQSEIIVTPGPYLVRIELADASYVFLEPANGISLDWQDVEATFANNPLISVLEQEFGLDAIHEDALELEQEQIDVEFNDPTQTATEVGSPDETIINKALVGDKEIVLKAISLFKAMLIAEGRFAHALSICEVLLEQEPDNPYLRRDRGYLLEQLDCRNQAIADYEYFVEQCPEDPIAKMLKAQIEEHLPSVHSVH</sequence>
<dbReference type="AlphaFoldDB" id="A0A2S0VTZ9"/>
<dbReference type="InterPro" id="IPR011990">
    <property type="entry name" value="TPR-like_helical_dom_sf"/>
</dbReference>
<evidence type="ECO:0000259" key="2">
    <source>
        <dbReference type="Pfam" id="PF13369"/>
    </source>
</evidence>
<feature type="domain" description="Protein SirB1 N-terminal" evidence="2">
    <location>
        <begin position="50"/>
        <end position="171"/>
    </location>
</feature>
<evidence type="ECO:0000313" key="4">
    <source>
        <dbReference type="Proteomes" id="UP000244441"/>
    </source>
</evidence>
<protein>
    <recommendedName>
        <fullName evidence="2">Protein SirB1 N-terminal domain-containing protein</fullName>
    </recommendedName>
</protein>
<dbReference type="Pfam" id="PF13369">
    <property type="entry name" value="Transglut_core2"/>
    <property type="match status" value="1"/>
</dbReference>
<dbReference type="EMBL" id="CP026604">
    <property type="protein sequence ID" value="AWB67696.1"/>
    <property type="molecule type" value="Genomic_DNA"/>
</dbReference>
<evidence type="ECO:0000313" key="3">
    <source>
        <dbReference type="EMBL" id="AWB67696.1"/>
    </source>
</evidence>
<keyword evidence="4" id="KW-1185">Reference proteome</keyword>
<dbReference type="RefSeq" id="WP_108603766.1">
    <property type="nucleotide sequence ID" value="NZ_CP026604.1"/>
</dbReference>
<dbReference type="OrthoDB" id="232498at2"/>
<dbReference type="SUPFAM" id="SSF48452">
    <property type="entry name" value="TPR-like"/>
    <property type="match status" value="1"/>
</dbReference>
<gene>
    <name evidence="3" type="ORF">C2869_15170</name>
</gene>